<feature type="non-terminal residue" evidence="1">
    <location>
        <position position="1"/>
    </location>
</feature>
<reference evidence="1" key="1">
    <citation type="submission" date="2022-06" db="EMBL/GenBank/DDBJ databases">
        <authorList>
            <consortium name="SYNGENTA / RWTH Aachen University"/>
        </authorList>
    </citation>
    <scope>NUCLEOTIDE SEQUENCE</scope>
</reference>
<feature type="non-terminal residue" evidence="1">
    <location>
        <position position="216"/>
    </location>
</feature>
<gene>
    <name evidence="1" type="ORF">PPACK8108_LOCUS2188</name>
</gene>
<proteinExistence type="predicted"/>
<comment type="caution">
    <text evidence="1">The sequence shown here is derived from an EMBL/GenBank/DDBJ whole genome shotgun (WGS) entry which is preliminary data.</text>
</comment>
<organism evidence="1 2">
    <name type="scientific">Phakopsora pachyrhizi</name>
    <name type="common">Asian soybean rust disease fungus</name>
    <dbReference type="NCBI Taxonomy" id="170000"/>
    <lineage>
        <taxon>Eukaryota</taxon>
        <taxon>Fungi</taxon>
        <taxon>Dikarya</taxon>
        <taxon>Basidiomycota</taxon>
        <taxon>Pucciniomycotina</taxon>
        <taxon>Pucciniomycetes</taxon>
        <taxon>Pucciniales</taxon>
        <taxon>Phakopsoraceae</taxon>
        <taxon>Phakopsora</taxon>
    </lineage>
</organism>
<evidence type="ECO:0000313" key="2">
    <source>
        <dbReference type="Proteomes" id="UP001153365"/>
    </source>
</evidence>
<keyword evidence="2" id="KW-1185">Reference proteome</keyword>
<accession>A0AAV0AJ49</accession>
<dbReference type="Proteomes" id="UP001153365">
    <property type="component" value="Unassembled WGS sequence"/>
</dbReference>
<evidence type="ECO:0000313" key="1">
    <source>
        <dbReference type="EMBL" id="CAH7667763.1"/>
    </source>
</evidence>
<dbReference type="EMBL" id="CALTRL010000373">
    <property type="protein sequence ID" value="CAH7667763.1"/>
    <property type="molecule type" value="Genomic_DNA"/>
</dbReference>
<name>A0AAV0AJ49_PHAPC</name>
<dbReference type="AlphaFoldDB" id="A0AAV0AJ49"/>
<protein>
    <submittedName>
        <fullName evidence="1">Uncharacterized protein</fullName>
    </submittedName>
</protein>
<sequence length="216" mass="24446">MKLGKRILMTKKKKKMMMMMMKTHQTIIRVPTTQIAPKLLLFLVMTVNHLFDCFIKILFFLLMHFKSILESSTEQQAPPNLINYQGSLEEGNKITTHINPDGLNQDAFFEGEIEVITREAFLRNVSLANKHLCLVIDNPNLPAYIHTKVQGAIVMLRADEEKVNSGEALPLDSNIKIGNAALVLKRKRPKKQKGTNSKRIFVAEPDTVVGPKLPPM</sequence>